<dbReference type="Proteomes" id="UP000015441">
    <property type="component" value="Unassembled WGS sequence"/>
</dbReference>
<dbReference type="EMBL" id="CAUH01005929">
    <property type="protein sequence ID" value="CCU82157.1"/>
    <property type="molecule type" value="Genomic_DNA"/>
</dbReference>
<evidence type="ECO:0000313" key="2">
    <source>
        <dbReference type="EMBL" id="CCU82157.1"/>
    </source>
</evidence>
<dbReference type="InParanoid" id="N1JIV1"/>
<protein>
    <submittedName>
        <fullName evidence="2">Putative candidate secreted effector protein</fullName>
    </submittedName>
</protein>
<gene>
    <name evidence="2" type="ORF">BGHDH14_bgh03571</name>
</gene>
<dbReference type="AlphaFoldDB" id="N1JIV1"/>
<accession>N1JIV1</accession>
<reference evidence="2 3" key="1">
    <citation type="journal article" date="2010" name="Science">
        <title>Genome expansion and gene loss in powdery mildew fungi reveal tradeoffs in extreme parasitism.</title>
        <authorList>
            <person name="Spanu P.D."/>
            <person name="Abbott J.C."/>
            <person name="Amselem J."/>
            <person name="Burgis T.A."/>
            <person name="Soanes D.M."/>
            <person name="Stueber K."/>
            <person name="Ver Loren van Themaat E."/>
            <person name="Brown J.K.M."/>
            <person name="Butcher S.A."/>
            <person name="Gurr S.J."/>
            <person name="Lebrun M.-H."/>
            <person name="Ridout C.J."/>
            <person name="Schulze-Lefert P."/>
            <person name="Talbot N.J."/>
            <person name="Ahmadinejad N."/>
            <person name="Ametz C."/>
            <person name="Barton G.R."/>
            <person name="Benjdia M."/>
            <person name="Bidzinski P."/>
            <person name="Bindschedler L.V."/>
            <person name="Both M."/>
            <person name="Brewer M.T."/>
            <person name="Cadle-Davidson L."/>
            <person name="Cadle-Davidson M.M."/>
            <person name="Collemare J."/>
            <person name="Cramer R."/>
            <person name="Frenkel O."/>
            <person name="Godfrey D."/>
            <person name="Harriman J."/>
            <person name="Hoede C."/>
            <person name="King B.C."/>
            <person name="Klages S."/>
            <person name="Kleemann J."/>
            <person name="Knoll D."/>
            <person name="Koti P.S."/>
            <person name="Kreplak J."/>
            <person name="Lopez-Ruiz F.J."/>
            <person name="Lu X."/>
            <person name="Maekawa T."/>
            <person name="Mahanil S."/>
            <person name="Micali C."/>
            <person name="Milgroom M.G."/>
            <person name="Montana G."/>
            <person name="Noir S."/>
            <person name="O'Connell R.J."/>
            <person name="Oberhaensli S."/>
            <person name="Parlange F."/>
            <person name="Pedersen C."/>
            <person name="Quesneville H."/>
            <person name="Reinhardt R."/>
            <person name="Rott M."/>
            <person name="Sacristan S."/>
            <person name="Schmidt S.M."/>
            <person name="Schoen M."/>
            <person name="Skamnioti P."/>
            <person name="Sommer H."/>
            <person name="Stephens A."/>
            <person name="Takahara H."/>
            <person name="Thordal-Christensen H."/>
            <person name="Vigouroux M."/>
            <person name="Wessling R."/>
            <person name="Wicker T."/>
            <person name="Panstruga R."/>
        </authorList>
    </citation>
    <scope>NUCLEOTIDE SEQUENCE [LARGE SCALE GENOMIC DNA]</scope>
    <source>
        <strain evidence="2">DH14</strain>
    </source>
</reference>
<sequence length="112" mass="12769">MKFFSSAYTVALACLLSLVPIALGEKYFQCTQNKIFTMAELISHKSRYLETNMRHGNPLGPNGEVYPSRQYSTVPIGGYTTTYLFQLIDEAPTFNVYETQSRGFYPCNWIES</sequence>
<organism evidence="2 3">
    <name type="scientific">Blumeria graminis f. sp. hordei (strain DH14)</name>
    <name type="common">Barley powdery mildew</name>
    <name type="synonym">Oidium monilioides f. sp. hordei</name>
    <dbReference type="NCBI Taxonomy" id="546991"/>
    <lineage>
        <taxon>Eukaryota</taxon>
        <taxon>Fungi</taxon>
        <taxon>Dikarya</taxon>
        <taxon>Ascomycota</taxon>
        <taxon>Pezizomycotina</taxon>
        <taxon>Leotiomycetes</taxon>
        <taxon>Erysiphales</taxon>
        <taxon>Erysiphaceae</taxon>
        <taxon>Blumeria</taxon>
        <taxon>Blumeria hordei</taxon>
    </lineage>
</organism>
<proteinExistence type="predicted"/>
<keyword evidence="3" id="KW-1185">Reference proteome</keyword>
<dbReference type="HOGENOM" id="CLU_166977_0_1_1"/>
<evidence type="ECO:0000313" key="3">
    <source>
        <dbReference type="Proteomes" id="UP000015441"/>
    </source>
</evidence>
<feature type="signal peptide" evidence="1">
    <location>
        <begin position="1"/>
        <end position="24"/>
    </location>
</feature>
<feature type="chain" id="PRO_5004107601" evidence="1">
    <location>
        <begin position="25"/>
        <end position="112"/>
    </location>
</feature>
<keyword evidence="1" id="KW-0732">Signal</keyword>
<comment type="caution">
    <text evidence="2">The sequence shown here is derived from an EMBL/GenBank/DDBJ whole genome shotgun (WGS) entry which is preliminary data.</text>
</comment>
<name>N1JIV1_BLUG1</name>
<evidence type="ECO:0000256" key="1">
    <source>
        <dbReference type="SAM" id="SignalP"/>
    </source>
</evidence>